<evidence type="ECO:0000313" key="9">
    <source>
        <dbReference type="Proteomes" id="UP000029444"/>
    </source>
</evidence>
<organism evidence="8 9">
    <name type="scientific">Alcanivorax nanhaiticus</name>
    <dbReference type="NCBI Taxonomy" id="1177154"/>
    <lineage>
        <taxon>Bacteria</taxon>
        <taxon>Pseudomonadati</taxon>
        <taxon>Pseudomonadota</taxon>
        <taxon>Gammaproteobacteria</taxon>
        <taxon>Oceanospirillales</taxon>
        <taxon>Alcanivoracaceae</taxon>
        <taxon>Alcanivorax</taxon>
    </lineage>
</organism>
<evidence type="ECO:0000256" key="2">
    <source>
        <dbReference type="ARBA" id="ARBA00010610"/>
    </source>
</evidence>
<dbReference type="STRING" id="1177154.Y5S_03337"/>
<dbReference type="SMART" id="SM00528">
    <property type="entry name" value="HNS"/>
    <property type="match status" value="1"/>
</dbReference>
<feature type="compositionally biased region" description="Basic and acidic residues" evidence="6">
    <location>
        <begin position="142"/>
        <end position="155"/>
    </location>
</feature>
<evidence type="ECO:0000256" key="4">
    <source>
        <dbReference type="ARBA" id="ARBA00023125"/>
    </source>
</evidence>
<dbReference type="Gene3D" id="1.10.287.1050">
    <property type="entry name" value="H-NS histone-like proteins"/>
    <property type="match status" value="1"/>
</dbReference>
<sequence length="155" mass="17696">MNGLTPNKAEQCDECIRNLTVAQRRELVLSELKRKSKIRIIFKDCPVSDMAEMLERFKSVLDERIAEEEEKAAKDAELKKEAENILSEMEQKGIDVELLKELKQQQGSSGTAASKVKYVKDGTTWTGQGRRPAPFKGLSDYELEKYRKTPKSEDK</sequence>
<dbReference type="GO" id="GO:0000976">
    <property type="term" value="F:transcription cis-regulatory region binding"/>
    <property type="evidence" value="ECO:0007669"/>
    <property type="project" value="TreeGrafter"/>
</dbReference>
<evidence type="ECO:0000256" key="3">
    <source>
        <dbReference type="ARBA" id="ARBA00022490"/>
    </source>
</evidence>
<protein>
    <submittedName>
        <fullName evidence="8">Histone-like nucleoid-structuring protein H-NS</fullName>
    </submittedName>
</protein>
<keyword evidence="5" id="KW-0175">Coiled coil</keyword>
<reference evidence="8 9" key="1">
    <citation type="submission" date="2012-09" db="EMBL/GenBank/DDBJ databases">
        <title>Genome Sequence of alkane-degrading Bacterium Alcanivorax sp. 19-m-6.</title>
        <authorList>
            <person name="Lai Q."/>
            <person name="Shao Z."/>
        </authorList>
    </citation>
    <scope>NUCLEOTIDE SEQUENCE [LARGE SCALE GENOMIC DNA]</scope>
    <source>
        <strain evidence="8 9">19-m-6</strain>
    </source>
</reference>
<dbReference type="OrthoDB" id="6629148at2"/>
<evidence type="ECO:0000259" key="7">
    <source>
        <dbReference type="SMART" id="SM00528"/>
    </source>
</evidence>
<feature type="domain" description="DNA-binding protein H-NS-like C-terminal" evidence="7">
    <location>
        <begin position="106"/>
        <end position="148"/>
    </location>
</feature>
<dbReference type="GO" id="GO:0003681">
    <property type="term" value="F:bent DNA binding"/>
    <property type="evidence" value="ECO:0007669"/>
    <property type="project" value="TreeGrafter"/>
</dbReference>
<evidence type="ECO:0000313" key="8">
    <source>
        <dbReference type="EMBL" id="KGD63351.1"/>
    </source>
</evidence>
<dbReference type="GO" id="GO:0046983">
    <property type="term" value="F:protein dimerization activity"/>
    <property type="evidence" value="ECO:0007669"/>
    <property type="project" value="InterPro"/>
</dbReference>
<dbReference type="AlphaFoldDB" id="A0A095SFD6"/>
<keyword evidence="9" id="KW-1185">Reference proteome</keyword>
<dbReference type="GO" id="GO:0003680">
    <property type="term" value="F:minor groove of adenine-thymine-rich DNA binding"/>
    <property type="evidence" value="ECO:0007669"/>
    <property type="project" value="TreeGrafter"/>
</dbReference>
<feature type="region of interest" description="Disordered" evidence="6">
    <location>
        <begin position="105"/>
        <end position="155"/>
    </location>
</feature>
<comment type="caution">
    <text evidence="8">The sequence shown here is derived from an EMBL/GenBank/DDBJ whole genome shotgun (WGS) entry which is preliminary data.</text>
</comment>
<dbReference type="GO" id="GO:0032993">
    <property type="term" value="C:protein-DNA complex"/>
    <property type="evidence" value="ECO:0007669"/>
    <property type="project" value="TreeGrafter"/>
</dbReference>
<evidence type="ECO:0000256" key="5">
    <source>
        <dbReference type="SAM" id="Coils"/>
    </source>
</evidence>
<evidence type="ECO:0000256" key="6">
    <source>
        <dbReference type="SAM" id="MobiDB-lite"/>
    </source>
</evidence>
<dbReference type="Pfam" id="PF22470">
    <property type="entry name" value="Histone_HNS_N"/>
    <property type="match status" value="1"/>
</dbReference>
<dbReference type="PANTHER" id="PTHR38097:SF2">
    <property type="entry name" value="DNA-BINDING PROTEIN STPA"/>
    <property type="match status" value="1"/>
</dbReference>
<dbReference type="SUPFAM" id="SSF81273">
    <property type="entry name" value="H-NS histone-like proteins"/>
    <property type="match status" value="1"/>
</dbReference>
<dbReference type="PATRIC" id="fig|1177154.3.peg.3366"/>
<feature type="coiled-coil region" evidence="5">
    <location>
        <begin position="65"/>
        <end position="92"/>
    </location>
</feature>
<evidence type="ECO:0000256" key="1">
    <source>
        <dbReference type="ARBA" id="ARBA00004453"/>
    </source>
</evidence>
<dbReference type="GO" id="GO:0009295">
    <property type="term" value="C:nucleoid"/>
    <property type="evidence" value="ECO:0007669"/>
    <property type="project" value="UniProtKB-SubCell"/>
</dbReference>
<accession>A0A095SFD6</accession>
<dbReference type="EMBL" id="ARXV01000018">
    <property type="protein sequence ID" value="KGD63351.1"/>
    <property type="molecule type" value="Genomic_DNA"/>
</dbReference>
<dbReference type="RefSeq" id="WP_052041669.1">
    <property type="nucleotide sequence ID" value="NZ_ARXV01000018.1"/>
</dbReference>
<dbReference type="InterPro" id="IPR054180">
    <property type="entry name" value="H-NS-like_N"/>
</dbReference>
<keyword evidence="3" id="KW-0963">Cytoplasm</keyword>
<dbReference type="GO" id="GO:0005829">
    <property type="term" value="C:cytosol"/>
    <property type="evidence" value="ECO:0007669"/>
    <property type="project" value="TreeGrafter"/>
</dbReference>
<dbReference type="PANTHER" id="PTHR38097">
    <property type="match status" value="1"/>
</dbReference>
<comment type="similarity">
    <text evidence="2">Belongs to the histone-like protein H-NS family.</text>
</comment>
<gene>
    <name evidence="8" type="ORF">Y5S_03337</name>
</gene>
<dbReference type="InterPro" id="IPR027454">
    <property type="entry name" value="Histone_HNS_N"/>
</dbReference>
<dbReference type="InterPro" id="IPR027444">
    <property type="entry name" value="H-NS_C_dom"/>
</dbReference>
<comment type="subcellular location">
    <subcellularLocation>
        <location evidence="1">Cytoplasm</location>
        <location evidence="1">Nucleoid</location>
    </subcellularLocation>
</comment>
<dbReference type="GO" id="GO:0001217">
    <property type="term" value="F:DNA-binding transcription repressor activity"/>
    <property type="evidence" value="ECO:0007669"/>
    <property type="project" value="TreeGrafter"/>
</dbReference>
<keyword evidence="4" id="KW-0238">DNA-binding</keyword>
<dbReference type="Proteomes" id="UP000029444">
    <property type="component" value="Unassembled WGS sequence"/>
</dbReference>
<proteinExistence type="inferred from homology"/>
<name>A0A095SFD6_9GAMM</name>